<sequence length="103" mass="11981">MPLPSLALRAGMQAAAKKRFFEADGLSLEHFLAKRRVISLYREILRSLKDLNKSDADEIRHWARSDFERYRSEKDVEKIKNLITSGKHQMHSVQKSLMLAQVK</sequence>
<dbReference type="InterPro" id="IPR008011">
    <property type="entry name" value="Complex1_LYR_dom"/>
</dbReference>
<dbReference type="AlphaFoldDB" id="A0A8H7U860"/>
<keyword evidence="4" id="KW-0496">Mitochondrion</keyword>
<dbReference type="GO" id="GO:0005739">
    <property type="term" value="C:mitochondrion"/>
    <property type="evidence" value="ECO:0007669"/>
    <property type="project" value="UniProtKB-SubCell"/>
</dbReference>
<evidence type="ECO:0000313" key="8">
    <source>
        <dbReference type="EMBL" id="KAG2175416.1"/>
    </source>
</evidence>
<evidence type="ECO:0000256" key="3">
    <source>
        <dbReference type="ARBA" id="ARBA00022946"/>
    </source>
</evidence>
<dbReference type="CDD" id="cd20262">
    <property type="entry name" value="Complex1_LYR_LYRM2"/>
    <property type="match status" value="1"/>
</dbReference>
<comment type="subcellular location">
    <subcellularLocation>
        <location evidence="1">Mitochondrion</location>
    </subcellularLocation>
</comment>
<dbReference type="PANTHER" id="PTHR13675:SF0">
    <property type="entry name" value="LYR MOTIF-CONTAINING PROTEIN 2"/>
    <property type="match status" value="1"/>
</dbReference>
<proteinExistence type="inferred from homology"/>
<evidence type="ECO:0000313" key="9">
    <source>
        <dbReference type="Proteomes" id="UP000654370"/>
    </source>
</evidence>
<dbReference type="PANTHER" id="PTHR13675">
    <property type="entry name" value="LYR MOTIF-CONTAINING PROTEIN 2"/>
    <property type="match status" value="1"/>
</dbReference>
<dbReference type="Pfam" id="PF05347">
    <property type="entry name" value="Complex1_LYR"/>
    <property type="match status" value="1"/>
</dbReference>
<dbReference type="Proteomes" id="UP000654370">
    <property type="component" value="Unassembled WGS sequence"/>
</dbReference>
<evidence type="ECO:0000256" key="5">
    <source>
        <dbReference type="ARBA" id="ARBA00026235"/>
    </source>
</evidence>
<comment type="function">
    <text evidence="6">Involved in efficient integration of the N-module into mitochondrial respiratory chain complex I.</text>
</comment>
<dbReference type="OrthoDB" id="74240at2759"/>
<gene>
    <name evidence="8" type="ORF">INT43_001063</name>
</gene>
<evidence type="ECO:0000259" key="7">
    <source>
        <dbReference type="Pfam" id="PF05347"/>
    </source>
</evidence>
<feature type="domain" description="Complex 1 LYR protein" evidence="7">
    <location>
        <begin position="35"/>
        <end position="90"/>
    </location>
</feature>
<protein>
    <recommendedName>
        <fullName evidence="5">LYR motif-containing protein 2</fullName>
    </recommendedName>
</protein>
<accession>A0A8H7U860</accession>
<evidence type="ECO:0000256" key="2">
    <source>
        <dbReference type="ARBA" id="ARBA00009508"/>
    </source>
</evidence>
<comment type="caution">
    <text evidence="8">The sequence shown here is derived from an EMBL/GenBank/DDBJ whole genome shotgun (WGS) entry which is preliminary data.</text>
</comment>
<organism evidence="8 9">
    <name type="scientific">Mortierella isabellina</name>
    <name type="common">Filamentous fungus</name>
    <name type="synonym">Umbelopsis isabellina</name>
    <dbReference type="NCBI Taxonomy" id="91625"/>
    <lineage>
        <taxon>Eukaryota</taxon>
        <taxon>Fungi</taxon>
        <taxon>Fungi incertae sedis</taxon>
        <taxon>Mucoromycota</taxon>
        <taxon>Mucoromycotina</taxon>
        <taxon>Umbelopsidomycetes</taxon>
        <taxon>Umbelopsidales</taxon>
        <taxon>Umbelopsidaceae</taxon>
        <taxon>Umbelopsis</taxon>
    </lineage>
</organism>
<keyword evidence="3" id="KW-0809">Transit peptide</keyword>
<evidence type="ECO:0000256" key="4">
    <source>
        <dbReference type="ARBA" id="ARBA00023128"/>
    </source>
</evidence>
<dbReference type="EMBL" id="JAEPQZ010000011">
    <property type="protein sequence ID" value="KAG2175416.1"/>
    <property type="molecule type" value="Genomic_DNA"/>
</dbReference>
<name>A0A8H7U860_MORIS</name>
<comment type="similarity">
    <text evidence="2">Belongs to the complex I LYR family.</text>
</comment>
<keyword evidence="9" id="KW-1185">Reference proteome</keyword>
<reference evidence="8" key="1">
    <citation type="submission" date="2020-12" db="EMBL/GenBank/DDBJ databases">
        <title>Metabolic potential, ecology and presence of endohyphal bacteria is reflected in genomic diversity of Mucoromycotina.</title>
        <authorList>
            <person name="Muszewska A."/>
            <person name="Okrasinska A."/>
            <person name="Steczkiewicz K."/>
            <person name="Drgas O."/>
            <person name="Orlowska M."/>
            <person name="Perlinska-Lenart U."/>
            <person name="Aleksandrzak-Piekarczyk T."/>
            <person name="Szatraj K."/>
            <person name="Zielenkiewicz U."/>
            <person name="Pilsyk S."/>
            <person name="Malc E."/>
            <person name="Mieczkowski P."/>
            <person name="Kruszewska J.S."/>
            <person name="Biernat P."/>
            <person name="Pawlowska J."/>
        </authorList>
    </citation>
    <scope>NUCLEOTIDE SEQUENCE</scope>
    <source>
        <strain evidence="8">WA0000067209</strain>
    </source>
</reference>
<evidence type="ECO:0000256" key="6">
    <source>
        <dbReference type="ARBA" id="ARBA00044735"/>
    </source>
</evidence>
<evidence type="ECO:0000256" key="1">
    <source>
        <dbReference type="ARBA" id="ARBA00004173"/>
    </source>
</evidence>
<dbReference type="InterPro" id="IPR045293">
    <property type="entry name" value="Complex1_LYR_LYRM2"/>
</dbReference>